<dbReference type="RefSeq" id="WP_036928801.1">
    <property type="nucleotide sequence ID" value="NZ_JRPQ01000160.1"/>
</dbReference>
<gene>
    <name evidence="1" type="ORF">HMPREF9304_10975</name>
</gene>
<organism evidence="1 2">
    <name type="scientific">Hoylesella timonensis S9-PR14</name>
    <dbReference type="NCBI Taxonomy" id="1401062"/>
    <lineage>
        <taxon>Bacteria</taxon>
        <taxon>Pseudomonadati</taxon>
        <taxon>Bacteroidota</taxon>
        <taxon>Bacteroidia</taxon>
        <taxon>Bacteroidales</taxon>
        <taxon>Prevotellaceae</taxon>
        <taxon>Hoylesella</taxon>
    </lineage>
</organism>
<accession>A0A098YNJ1</accession>
<protein>
    <submittedName>
        <fullName evidence="1">Uncharacterized protein</fullName>
    </submittedName>
</protein>
<reference evidence="1 2" key="1">
    <citation type="submission" date="2014-07" db="EMBL/GenBank/DDBJ databases">
        <authorList>
            <person name="McCorrison J."/>
            <person name="Sanka R."/>
            <person name="Torralba M."/>
            <person name="Gillis M."/>
            <person name="Haft D.H."/>
            <person name="Methe B."/>
            <person name="Sutton G."/>
            <person name="Nelson K.E."/>
        </authorList>
    </citation>
    <scope>NUCLEOTIDE SEQUENCE [LARGE SCALE GENOMIC DNA]</scope>
    <source>
        <strain evidence="1 2">S9-PR14</strain>
    </source>
</reference>
<sequence>MHYLWSDDYWLLLMQLYLKKPIGIKPLYSRAMVDLSLALHIPPQALYEQMFKLRRLDTPRLEKLWKDYTTHPNKLTRDVKRLRKMHGFGQPETFYDGVEINKSFEQDFQPLKEDEELMPIMLIIILDLYFRLIPMTMVSDTPEIIKLAKQMRLKPQKVVEVMEVFQFCDPYLNSENLLIHPLLAPCQEIWQRYGNTNPEQLAALASQLKDYF</sequence>
<comment type="caution">
    <text evidence="1">The sequence shown here is derived from an EMBL/GenBank/DDBJ whole genome shotgun (WGS) entry which is preliminary data.</text>
</comment>
<evidence type="ECO:0000313" key="2">
    <source>
        <dbReference type="Proteomes" id="UP000029723"/>
    </source>
</evidence>
<proteinExistence type="predicted"/>
<name>A0A098YNJ1_9BACT</name>
<dbReference type="OrthoDB" id="1068063at2"/>
<dbReference type="EMBL" id="JRPQ01000160">
    <property type="protein sequence ID" value="KGI21325.1"/>
    <property type="molecule type" value="Genomic_DNA"/>
</dbReference>
<evidence type="ECO:0000313" key="1">
    <source>
        <dbReference type="EMBL" id="KGI21325.1"/>
    </source>
</evidence>
<dbReference type="AlphaFoldDB" id="A0A098YNJ1"/>
<dbReference type="Proteomes" id="UP000029723">
    <property type="component" value="Unassembled WGS sequence"/>
</dbReference>